<proteinExistence type="predicted"/>
<dbReference type="InterPro" id="IPR012338">
    <property type="entry name" value="Beta-lactam/transpept-like"/>
</dbReference>
<dbReference type="Gene3D" id="3.40.710.10">
    <property type="entry name" value="DD-peptidase/beta-lactamase superfamily"/>
    <property type="match status" value="1"/>
</dbReference>
<dbReference type="SUPFAM" id="SSF56601">
    <property type="entry name" value="beta-lactamase/transpeptidase-like"/>
    <property type="match status" value="1"/>
</dbReference>
<sequence length="394" mass="41907">MRRLVVSAACAVLVFTGSGTAVAAAATDPRQTALDTAVQAGNVGMIAVAADPAGRWRGRAGVGDVVTGAKPDTGGRFRIASVSKTFTATLVLKLAAKGRLGLDEPIAKYLPGLLPYPEPITVRQLLQHTSGLPRDLAPQYTWTTLAEVDTERFEHFGEVEAIHDSTEQPLLFPPGTSWSYSNTGYNVLALLVEKLTGRRFEQVLADWITGPLHLTDTFLPRDFPLVPHPAIRGYEQLYPAPHGLTDVTVYNLSRYFGAGDLISSATDLNRFFHALLGGELLPADLLTQMKTTVPWPGQGGLLSYGLGLMRLSLSGICGPGAPDVWGHAGDVPGYNTWSMSEETATRQITVASSPDLTASPAAASGRILAMVTEFCSPALPEAQAHATQLQAAVH</sequence>
<dbReference type="RefSeq" id="WP_013226073.1">
    <property type="nucleotide sequence ID" value="NC_014318.1"/>
</dbReference>
<dbReference type="GeneID" id="92871955"/>
<dbReference type="KEGG" id="amd:AMED_4226"/>
<dbReference type="EMBL" id="CP002000">
    <property type="protein sequence ID" value="ADJ46001.1"/>
    <property type="molecule type" value="Genomic_DNA"/>
</dbReference>
<evidence type="ECO:0000313" key="4">
    <source>
        <dbReference type="Proteomes" id="UP000000328"/>
    </source>
</evidence>
<dbReference type="Proteomes" id="UP000000328">
    <property type="component" value="Chromosome"/>
</dbReference>
<organism evidence="3 4">
    <name type="scientific">Amycolatopsis mediterranei (strain U-32)</name>
    <dbReference type="NCBI Taxonomy" id="749927"/>
    <lineage>
        <taxon>Bacteria</taxon>
        <taxon>Bacillati</taxon>
        <taxon>Actinomycetota</taxon>
        <taxon>Actinomycetes</taxon>
        <taxon>Pseudonocardiales</taxon>
        <taxon>Pseudonocardiaceae</taxon>
        <taxon>Amycolatopsis</taxon>
    </lineage>
</organism>
<dbReference type="PANTHER" id="PTHR46825:SF7">
    <property type="entry name" value="D-ALANYL-D-ALANINE CARBOXYPEPTIDASE"/>
    <property type="match status" value="1"/>
</dbReference>
<keyword evidence="1" id="KW-0732">Signal</keyword>
<dbReference type="AlphaFoldDB" id="A0A0H3D5V5"/>
<evidence type="ECO:0000259" key="2">
    <source>
        <dbReference type="Pfam" id="PF00144"/>
    </source>
</evidence>
<evidence type="ECO:0000313" key="3">
    <source>
        <dbReference type="EMBL" id="ADJ46001.1"/>
    </source>
</evidence>
<gene>
    <name evidence="3" type="ordered locus">AMED_4226</name>
</gene>
<dbReference type="HOGENOM" id="CLU_020027_2_3_11"/>
<dbReference type="eggNOG" id="COG1680">
    <property type="taxonomic scope" value="Bacteria"/>
</dbReference>
<evidence type="ECO:0000256" key="1">
    <source>
        <dbReference type="SAM" id="SignalP"/>
    </source>
</evidence>
<dbReference type="PATRIC" id="fig|749927.5.peg.4369"/>
<dbReference type="Pfam" id="PF00144">
    <property type="entry name" value="Beta-lactamase"/>
    <property type="match status" value="1"/>
</dbReference>
<dbReference type="OrthoDB" id="503788at2"/>
<protein>
    <submittedName>
        <fullName evidence="3">Beta-lactamase class C</fullName>
    </submittedName>
</protein>
<feature type="domain" description="Beta-lactamase-related" evidence="2">
    <location>
        <begin position="37"/>
        <end position="337"/>
    </location>
</feature>
<name>A0A0H3D5V5_AMYMU</name>
<accession>A0A0H3D5V5</accession>
<dbReference type="InterPro" id="IPR001466">
    <property type="entry name" value="Beta-lactam-related"/>
</dbReference>
<feature type="chain" id="PRO_5002606981" evidence="1">
    <location>
        <begin position="24"/>
        <end position="394"/>
    </location>
</feature>
<dbReference type="InterPro" id="IPR050491">
    <property type="entry name" value="AmpC-like"/>
</dbReference>
<dbReference type="PANTHER" id="PTHR46825">
    <property type="entry name" value="D-ALANYL-D-ALANINE-CARBOXYPEPTIDASE/ENDOPEPTIDASE AMPH"/>
    <property type="match status" value="1"/>
</dbReference>
<reference evidence="3 4" key="1">
    <citation type="journal article" date="2010" name="Cell Res.">
        <title>Complete genome sequence of the rifamycin SV-producing Amycolatopsis mediterranei U32 revealed its genetic characteristics in phylogeny and metabolism.</title>
        <authorList>
            <person name="Zhao W."/>
            <person name="Zhong Y."/>
            <person name="Yuan H."/>
            <person name="Wang J."/>
            <person name="Zheng H."/>
            <person name="Wang Y."/>
            <person name="Cen X."/>
            <person name="Xu F."/>
            <person name="Bai J."/>
            <person name="Han X."/>
            <person name="Lu G."/>
            <person name="Zhu Y."/>
            <person name="Shao Z."/>
            <person name="Yan H."/>
            <person name="Li C."/>
            <person name="Peng N."/>
            <person name="Zhang Z."/>
            <person name="Zhang Y."/>
            <person name="Lin W."/>
            <person name="Fan Y."/>
            <person name="Qin Z."/>
            <person name="Hu Y."/>
            <person name="Zhu B."/>
            <person name="Wang S."/>
            <person name="Ding X."/>
            <person name="Zhao G.P."/>
        </authorList>
    </citation>
    <scope>NUCLEOTIDE SEQUENCE [LARGE SCALE GENOMIC DNA]</scope>
    <source>
        <strain evidence="4">U-32</strain>
    </source>
</reference>
<feature type="signal peptide" evidence="1">
    <location>
        <begin position="1"/>
        <end position="23"/>
    </location>
</feature>